<keyword evidence="1" id="KW-0472">Membrane</keyword>
<accession>A0A1M6SXP3</accession>
<name>A0A1M6SXP3_9FIRM</name>
<reference evidence="2 3" key="1">
    <citation type="submission" date="2016-11" db="EMBL/GenBank/DDBJ databases">
        <authorList>
            <person name="Jaros S."/>
            <person name="Januszkiewicz K."/>
            <person name="Wedrychowicz H."/>
        </authorList>
    </citation>
    <scope>NUCLEOTIDE SEQUENCE [LARGE SCALE GENOMIC DNA]</scope>
    <source>
        <strain evidence="2 3">DSM 14501</strain>
    </source>
</reference>
<keyword evidence="3" id="KW-1185">Reference proteome</keyword>
<sequence length="84" mass="9573">MDKNKIIIILSWTAVLLWFVLIFYLSAQLAVESDGLSKKVTKVIIETVDRVVDLDDGKPGIDLVENFNHIVRKYAHFTSNLVLE</sequence>
<organism evidence="2 3">
    <name type="scientific">Caminicella sporogenes DSM 14501</name>
    <dbReference type="NCBI Taxonomy" id="1121266"/>
    <lineage>
        <taxon>Bacteria</taxon>
        <taxon>Bacillati</taxon>
        <taxon>Bacillota</taxon>
        <taxon>Clostridia</taxon>
        <taxon>Peptostreptococcales</taxon>
        <taxon>Caminicellaceae</taxon>
        <taxon>Caminicella</taxon>
    </lineage>
</organism>
<dbReference type="EMBL" id="FRAJ01000021">
    <property type="protein sequence ID" value="SHK49502.1"/>
    <property type="molecule type" value="Genomic_DNA"/>
</dbReference>
<evidence type="ECO:0000313" key="3">
    <source>
        <dbReference type="Proteomes" id="UP000184082"/>
    </source>
</evidence>
<evidence type="ECO:0000313" key="2">
    <source>
        <dbReference type="EMBL" id="SHK49502.1"/>
    </source>
</evidence>
<gene>
    <name evidence="2" type="ORF">SAMN02745883_02186</name>
</gene>
<keyword evidence="1" id="KW-0812">Transmembrane</keyword>
<proteinExistence type="predicted"/>
<dbReference type="STRING" id="1121266.SAMN02745883_02186"/>
<evidence type="ECO:0000256" key="1">
    <source>
        <dbReference type="SAM" id="Phobius"/>
    </source>
</evidence>
<dbReference type="Proteomes" id="UP000184082">
    <property type="component" value="Unassembled WGS sequence"/>
</dbReference>
<keyword evidence="1" id="KW-1133">Transmembrane helix</keyword>
<dbReference type="NCBIfam" id="NF037970">
    <property type="entry name" value="vanZ_1"/>
    <property type="match status" value="1"/>
</dbReference>
<feature type="transmembrane region" description="Helical" evidence="1">
    <location>
        <begin position="6"/>
        <end position="31"/>
    </location>
</feature>
<protein>
    <submittedName>
        <fullName evidence="2">Uncharacterized protein</fullName>
    </submittedName>
</protein>
<dbReference type="AlphaFoldDB" id="A0A1M6SXP3"/>